<dbReference type="EMBL" id="HACG01018003">
    <property type="protein sequence ID" value="CEK64868.1"/>
    <property type="molecule type" value="Transcribed_RNA"/>
</dbReference>
<dbReference type="AlphaFoldDB" id="A0A0B6Z8L4"/>
<proteinExistence type="predicted"/>
<sequence length="98" mass="11228">NLEVIGNVKITLKRNYAFKWAAAVGVSLSPQSVQSVLRYFLPTLQREMLSQTQDHELKHLAQEVADLLKKQVGVPVFTAAYAVCHKYRLEKKKMSRRD</sequence>
<dbReference type="InterPro" id="IPR057525">
    <property type="entry name" value="UTP20_C"/>
</dbReference>
<dbReference type="Pfam" id="PF23099">
    <property type="entry name" value="UTP20_C"/>
    <property type="match status" value="1"/>
</dbReference>
<organism evidence="2">
    <name type="scientific">Arion vulgaris</name>
    <dbReference type="NCBI Taxonomy" id="1028688"/>
    <lineage>
        <taxon>Eukaryota</taxon>
        <taxon>Metazoa</taxon>
        <taxon>Spiralia</taxon>
        <taxon>Lophotrochozoa</taxon>
        <taxon>Mollusca</taxon>
        <taxon>Gastropoda</taxon>
        <taxon>Heterobranchia</taxon>
        <taxon>Euthyneura</taxon>
        <taxon>Panpulmonata</taxon>
        <taxon>Eupulmonata</taxon>
        <taxon>Stylommatophora</taxon>
        <taxon>Helicina</taxon>
        <taxon>Arionoidea</taxon>
        <taxon>Arionidae</taxon>
        <taxon>Arion</taxon>
    </lineage>
</organism>
<evidence type="ECO:0000313" key="2">
    <source>
        <dbReference type="EMBL" id="CEK64868.1"/>
    </source>
</evidence>
<reference evidence="2" key="1">
    <citation type="submission" date="2014-12" db="EMBL/GenBank/DDBJ databases">
        <title>Insight into the proteome of Arion vulgaris.</title>
        <authorList>
            <person name="Aradska J."/>
            <person name="Bulat T."/>
            <person name="Smidak R."/>
            <person name="Sarate P."/>
            <person name="Gangsoo J."/>
            <person name="Sialana F."/>
            <person name="Bilban M."/>
            <person name="Lubec G."/>
        </authorList>
    </citation>
    <scope>NUCLEOTIDE SEQUENCE</scope>
    <source>
        <tissue evidence="2">Skin</tissue>
    </source>
</reference>
<accession>A0A0B6Z8L4</accession>
<gene>
    <name evidence="2" type="primary">ORF53174</name>
</gene>
<protein>
    <recommendedName>
        <fullName evidence="1">U3 small nucleolar RNA-associated protein 20 C-terminal domain-containing protein</fullName>
    </recommendedName>
</protein>
<evidence type="ECO:0000259" key="1">
    <source>
        <dbReference type="Pfam" id="PF23099"/>
    </source>
</evidence>
<name>A0A0B6Z8L4_9EUPU</name>
<feature type="non-terminal residue" evidence="2">
    <location>
        <position position="1"/>
    </location>
</feature>
<feature type="domain" description="U3 small nucleolar RNA-associated protein 20 C-terminal" evidence="1">
    <location>
        <begin position="2"/>
        <end position="96"/>
    </location>
</feature>